<dbReference type="EMBL" id="LMWU01000074">
    <property type="protein sequence ID" value="KUN57289.1"/>
    <property type="molecule type" value="Genomic_DNA"/>
</dbReference>
<evidence type="ECO:0000313" key="1">
    <source>
        <dbReference type="EMBL" id="KUN57289.1"/>
    </source>
</evidence>
<dbReference type="Proteomes" id="UP000053669">
    <property type="component" value="Unassembled WGS sequence"/>
</dbReference>
<dbReference type="RefSeq" id="WP_059211661.1">
    <property type="nucleotide sequence ID" value="NZ_KQ948684.1"/>
</dbReference>
<organism evidence="1 2">
    <name type="scientific">Streptomyces canus</name>
    <dbReference type="NCBI Taxonomy" id="58343"/>
    <lineage>
        <taxon>Bacteria</taxon>
        <taxon>Bacillati</taxon>
        <taxon>Actinomycetota</taxon>
        <taxon>Actinomycetes</taxon>
        <taxon>Kitasatosporales</taxon>
        <taxon>Streptomycetaceae</taxon>
        <taxon>Streptomyces</taxon>
        <taxon>Streptomyces aurantiacus group</taxon>
    </lineage>
</organism>
<sequence length="330" mass="35983">MSTERLDRLIAEGTQRTFRPVLLHDGHAFSVCIDRGSDTAATVCLWPGLDAPDGDAWEKEDHFEAFLTGDDTGGRDFLDVPVRDLRSLIEQHGGEAPATDTEDAAAYPTAHLRAAGVRCVEDGGRGGRYLRVPLADGTTVTFAGTTVRPDRNPDVSIHHPVREHLSWSAQWSDGATVFADVYTSHDTARPYVEDTAALIHAVCKRVRQSGGSAPEGGPGPTAEELARKTLDEWGLTAHLDEEAGHTWLVIGHSDTGRVPDMDKEPHILLSVYNEDDDEWTVDRPPARPGDQWQVVTDDGAGTEETLTISPANQLDLCIATIAEWITRPRT</sequence>
<accession>A0A124HV55</accession>
<name>A0A124HV55_9ACTN</name>
<comment type="caution">
    <text evidence="1">The sequence shown here is derived from an EMBL/GenBank/DDBJ whole genome shotgun (WGS) entry which is preliminary data.</text>
</comment>
<dbReference type="STRING" id="58343.AQJ46_47920"/>
<evidence type="ECO:0000313" key="2">
    <source>
        <dbReference type="Proteomes" id="UP000053669"/>
    </source>
</evidence>
<reference evidence="1 2" key="1">
    <citation type="submission" date="2015-10" db="EMBL/GenBank/DDBJ databases">
        <title>Draft genome sequence of Streptomyces canus DSM 40017, type strain for the species Streptomyces canus.</title>
        <authorList>
            <person name="Ruckert C."/>
            <person name="Winkler A."/>
            <person name="Kalinowski J."/>
            <person name="Kampfer P."/>
            <person name="Glaeser S."/>
        </authorList>
    </citation>
    <scope>NUCLEOTIDE SEQUENCE [LARGE SCALE GENOMIC DNA]</scope>
    <source>
        <strain evidence="1 2">DSM 40017</strain>
    </source>
</reference>
<protein>
    <submittedName>
        <fullName evidence="1">Uncharacterized protein</fullName>
    </submittedName>
</protein>
<proteinExistence type="predicted"/>
<gene>
    <name evidence="1" type="ORF">AQJ46_47920</name>
</gene>
<dbReference type="AlphaFoldDB" id="A0A124HV55"/>